<evidence type="ECO:0000256" key="3">
    <source>
        <dbReference type="ARBA" id="ARBA00022970"/>
    </source>
</evidence>
<feature type="transmembrane region" description="Helical" evidence="4">
    <location>
        <begin position="268"/>
        <end position="287"/>
    </location>
</feature>
<dbReference type="InterPro" id="IPR000620">
    <property type="entry name" value="EamA_dom"/>
</dbReference>
<reference evidence="6 7" key="1">
    <citation type="submission" date="2023-02" db="EMBL/GenBank/DDBJ databases">
        <title>Host association and intracellularity evolved multiple times independently in the Rickettsiales.</title>
        <authorList>
            <person name="Castelli M."/>
            <person name="Nardi T."/>
            <person name="Gammuto L."/>
            <person name="Bellinzona G."/>
            <person name="Sabaneyeva E."/>
            <person name="Potekhin A."/>
            <person name="Serra V."/>
            <person name="Petroni G."/>
            <person name="Sassera D."/>
        </authorList>
    </citation>
    <scope>NUCLEOTIDE SEQUENCE [LARGE SCALE GENOMIC DNA]</scope>
    <source>
        <strain evidence="6 7">BOD18</strain>
    </source>
</reference>
<feature type="domain" description="EamA" evidence="5">
    <location>
        <begin position="10"/>
        <end position="144"/>
    </location>
</feature>
<proteinExistence type="predicted"/>
<feature type="transmembrane region" description="Helical" evidence="4">
    <location>
        <begin position="72"/>
        <end position="92"/>
    </location>
</feature>
<evidence type="ECO:0000256" key="1">
    <source>
        <dbReference type="ARBA" id="ARBA00004028"/>
    </source>
</evidence>
<dbReference type="Pfam" id="PF00892">
    <property type="entry name" value="EamA"/>
    <property type="match status" value="2"/>
</dbReference>
<protein>
    <recommendedName>
        <fullName evidence="2">S-adenosylmethionine uptake transporter</fullName>
    </recommendedName>
</protein>
<accession>A0ABU5L7L2</accession>
<dbReference type="SUPFAM" id="SSF103481">
    <property type="entry name" value="Multidrug resistance efflux transporter EmrE"/>
    <property type="match status" value="2"/>
</dbReference>
<feature type="transmembrane region" description="Helical" evidence="4">
    <location>
        <begin position="128"/>
        <end position="147"/>
    </location>
</feature>
<dbReference type="InterPro" id="IPR037185">
    <property type="entry name" value="EmrE-like"/>
</dbReference>
<comment type="caution">
    <text evidence="6">The sequence shown here is derived from an EMBL/GenBank/DDBJ whole genome shotgun (WGS) entry which is preliminary data.</text>
</comment>
<keyword evidence="3" id="KW-0813">Transport</keyword>
<feature type="transmembrane region" description="Helical" evidence="4">
    <location>
        <begin position="153"/>
        <end position="171"/>
    </location>
</feature>
<keyword evidence="7" id="KW-1185">Reference proteome</keyword>
<dbReference type="EMBL" id="JARGYT010000021">
    <property type="protein sequence ID" value="MDZ5762121.1"/>
    <property type="molecule type" value="Genomic_DNA"/>
</dbReference>
<organism evidence="6 7">
    <name type="scientific">Candidatus Cyrtobacter comes</name>
    <dbReference type="NCBI Taxonomy" id="675776"/>
    <lineage>
        <taxon>Bacteria</taxon>
        <taxon>Pseudomonadati</taxon>
        <taxon>Pseudomonadota</taxon>
        <taxon>Alphaproteobacteria</taxon>
        <taxon>Rickettsiales</taxon>
        <taxon>Candidatus Midichloriaceae</taxon>
        <taxon>Candidatus Cyrtobacter</taxon>
    </lineage>
</organism>
<feature type="domain" description="EamA" evidence="5">
    <location>
        <begin position="158"/>
        <end position="286"/>
    </location>
</feature>
<dbReference type="PANTHER" id="PTHR22911">
    <property type="entry name" value="ACYL-MALONYL CONDENSING ENZYME-RELATED"/>
    <property type="match status" value="1"/>
</dbReference>
<keyword evidence="4" id="KW-0472">Membrane</keyword>
<dbReference type="PANTHER" id="PTHR22911:SF103">
    <property type="entry name" value="BLR2811 PROTEIN"/>
    <property type="match status" value="1"/>
</dbReference>
<sequence>MSLNNKSQSVLLIIGASFLNVINNNLQKYLISSNVSGVLMFFYISAFGMLVMLPVVFFKKNEIKMLFYNKKIALLNFLRGGVGLLGFLFWISALDKVSISQCVAISFTTPLFITLLASIFLKEKVSRMHWVLLFIGFIGTLTILRPTKNLNLYSFYPLFASFLWACSALILKIMSTNYSISSAVFLPKFIKFLIALVVLILFKDTEHYVLQESNLILGLVVISLINLAVVIMMAIAYRSVAISVVIPFDFTRLIFSAIMDYILYAELIGYMTAIGACLIIISSTCIYKRG</sequence>
<dbReference type="RefSeq" id="WP_322497606.1">
    <property type="nucleotide sequence ID" value="NZ_JARGYT010000021.1"/>
</dbReference>
<feature type="transmembrane region" description="Helical" evidence="4">
    <location>
        <begin position="244"/>
        <end position="262"/>
    </location>
</feature>
<gene>
    <name evidence="6" type="ORF">Cyrtocomes_00490</name>
</gene>
<feature type="transmembrane region" description="Helical" evidence="4">
    <location>
        <begin position="40"/>
        <end position="60"/>
    </location>
</feature>
<keyword evidence="3" id="KW-0029">Amino-acid transport</keyword>
<feature type="transmembrane region" description="Helical" evidence="4">
    <location>
        <begin position="214"/>
        <end position="237"/>
    </location>
</feature>
<evidence type="ECO:0000313" key="6">
    <source>
        <dbReference type="EMBL" id="MDZ5762121.1"/>
    </source>
</evidence>
<evidence type="ECO:0000313" key="7">
    <source>
        <dbReference type="Proteomes" id="UP001293791"/>
    </source>
</evidence>
<evidence type="ECO:0000256" key="2">
    <source>
        <dbReference type="ARBA" id="ARBA00019341"/>
    </source>
</evidence>
<evidence type="ECO:0000256" key="4">
    <source>
        <dbReference type="SAM" id="Phobius"/>
    </source>
</evidence>
<keyword evidence="4" id="KW-1133">Transmembrane helix</keyword>
<feature type="transmembrane region" description="Helical" evidence="4">
    <location>
        <begin position="98"/>
        <end position="121"/>
    </location>
</feature>
<evidence type="ECO:0000259" key="5">
    <source>
        <dbReference type="Pfam" id="PF00892"/>
    </source>
</evidence>
<dbReference type="Proteomes" id="UP001293791">
    <property type="component" value="Unassembled WGS sequence"/>
</dbReference>
<feature type="transmembrane region" description="Helical" evidence="4">
    <location>
        <begin position="183"/>
        <end position="202"/>
    </location>
</feature>
<comment type="function">
    <text evidence="1">Transports S-adenosylmethionine.</text>
</comment>
<keyword evidence="4" id="KW-0812">Transmembrane</keyword>
<name>A0ABU5L7L2_9RICK</name>